<keyword evidence="7" id="KW-1015">Disulfide bond</keyword>
<evidence type="ECO:0000313" key="12">
    <source>
        <dbReference type="Proteomes" id="UP000694422"/>
    </source>
</evidence>
<keyword evidence="6" id="KW-0472">Membrane</keyword>
<reference evidence="11" key="2">
    <citation type="submission" date="2025-09" db="UniProtKB">
        <authorList>
            <consortium name="Ensembl"/>
        </authorList>
    </citation>
    <scope>IDENTIFICATION</scope>
</reference>
<dbReference type="FunFam" id="2.60.40.10:FF:000584">
    <property type="entry name" value="Cell surface glycoprotein CD200 receptor 1"/>
    <property type="match status" value="1"/>
</dbReference>
<evidence type="ECO:0000256" key="5">
    <source>
        <dbReference type="ARBA" id="ARBA00022989"/>
    </source>
</evidence>
<dbReference type="GO" id="GO:0150077">
    <property type="term" value="P:regulation of neuroinflammatory response"/>
    <property type="evidence" value="ECO:0007669"/>
    <property type="project" value="InterPro"/>
</dbReference>
<dbReference type="SUPFAM" id="SSF48726">
    <property type="entry name" value="Immunoglobulin"/>
    <property type="match status" value="2"/>
</dbReference>
<dbReference type="PROSITE" id="PS50835">
    <property type="entry name" value="IG_LIKE"/>
    <property type="match status" value="1"/>
</dbReference>
<dbReference type="GO" id="GO:0009897">
    <property type="term" value="C:external side of plasma membrane"/>
    <property type="evidence" value="ECO:0007669"/>
    <property type="project" value="TreeGrafter"/>
</dbReference>
<comment type="similarity">
    <text evidence="2">Belongs to the CD200R family.</text>
</comment>
<dbReference type="InterPro" id="IPR013106">
    <property type="entry name" value="Ig_V-set"/>
</dbReference>
<keyword evidence="5" id="KW-1133">Transmembrane helix</keyword>
<dbReference type="SMART" id="SM00409">
    <property type="entry name" value="IG"/>
    <property type="match status" value="1"/>
</dbReference>
<dbReference type="Pfam" id="PF07686">
    <property type="entry name" value="V-set"/>
    <property type="match status" value="1"/>
</dbReference>
<keyword evidence="9" id="KW-0325">Glycoprotein</keyword>
<dbReference type="PANTHER" id="PTHR21462:SF2">
    <property type="entry name" value="CELL SURFACE GLYCOPROTEIN CD200 RECEPTOR 2"/>
    <property type="match status" value="1"/>
</dbReference>
<evidence type="ECO:0000259" key="10">
    <source>
        <dbReference type="PROSITE" id="PS50835"/>
    </source>
</evidence>
<protein>
    <recommendedName>
        <fullName evidence="10">Ig-like domain-containing protein</fullName>
    </recommendedName>
</protein>
<reference evidence="11" key="1">
    <citation type="submission" date="2025-08" db="UniProtKB">
        <authorList>
            <consortium name="Ensembl"/>
        </authorList>
    </citation>
    <scope>IDENTIFICATION</scope>
</reference>
<sequence>FVHLGEVPFFIKVFFSHSPCVCPDNAWLAVQMGTKAVLCCPRILPTSVLILTAWKIHLRDKPSCTISLNRETNQTRKNNCTDGRISWASRPDQNPELQIHPVSISHEGDYTCQMGTTDGNFERTYHLQVLVPPEVTLSPGKNRTVECKAIAGRPAAQIFWAPEGDCVTEKEYQDNGTVTTGSRCHYPDGNVSTVTCLVSHPTGNRSQSIDLLPGHFHCITLLFLKRCLEKFILKNIFYNAVYSPF</sequence>
<dbReference type="Gene3D" id="2.60.40.10">
    <property type="entry name" value="Immunoglobulins"/>
    <property type="match status" value="2"/>
</dbReference>
<dbReference type="InterPro" id="IPR013162">
    <property type="entry name" value="CD80_C2-set"/>
</dbReference>
<dbReference type="Ensembl" id="ENSSDAT00000015766.1">
    <property type="protein sequence ID" value="ENSSDAP00000013911.1"/>
    <property type="gene ID" value="ENSSDAG00000012549.1"/>
</dbReference>
<evidence type="ECO:0000256" key="2">
    <source>
        <dbReference type="ARBA" id="ARBA00008215"/>
    </source>
</evidence>
<evidence type="ECO:0000256" key="3">
    <source>
        <dbReference type="ARBA" id="ARBA00022692"/>
    </source>
</evidence>
<dbReference type="Proteomes" id="UP000694422">
    <property type="component" value="Unplaced"/>
</dbReference>
<dbReference type="AlphaFoldDB" id="A0A8C9PPP7"/>
<comment type="subcellular location">
    <subcellularLocation>
        <location evidence="1">Membrane</location>
        <topology evidence="1">Single-pass type I membrane protein</topology>
    </subcellularLocation>
</comment>
<evidence type="ECO:0000256" key="7">
    <source>
        <dbReference type="ARBA" id="ARBA00023157"/>
    </source>
</evidence>
<keyword evidence="8" id="KW-0675">Receptor</keyword>
<keyword evidence="12" id="KW-1185">Reference proteome</keyword>
<keyword evidence="4" id="KW-0732">Signal</keyword>
<name>A0A8C9PPP7_SPEDA</name>
<dbReference type="PANTHER" id="PTHR21462">
    <property type="entry name" value="CELL SURFACE GLYCOPROTEIN OX2 RECEPTOR PRECURSOR"/>
    <property type="match status" value="1"/>
</dbReference>
<evidence type="ECO:0000256" key="8">
    <source>
        <dbReference type="ARBA" id="ARBA00023170"/>
    </source>
</evidence>
<dbReference type="Pfam" id="PF08205">
    <property type="entry name" value="C2-set_2"/>
    <property type="match status" value="1"/>
</dbReference>
<keyword evidence="3" id="KW-0812">Transmembrane</keyword>
<evidence type="ECO:0000256" key="9">
    <source>
        <dbReference type="ARBA" id="ARBA00023180"/>
    </source>
</evidence>
<dbReference type="InterPro" id="IPR003599">
    <property type="entry name" value="Ig_sub"/>
</dbReference>
<evidence type="ECO:0000256" key="6">
    <source>
        <dbReference type="ARBA" id="ARBA00023136"/>
    </source>
</evidence>
<proteinExistence type="inferred from homology"/>
<evidence type="ECO:0000256" key="4">
    <source>
        <dbReference type="ARBA" id="ARBA00022729"/>
    </source>
</evidence>
<feature type="domain" description="Ig-like" evidence="10">
    <location>
        <begin position="95"/>
        <end position="210"/>
    </location>
</feature>
<dbReference type="GO" id="GO:0038023">
    <property type="term" value="F:signaling receptor activity"/>
    <property type="evidence" value="ECO:0007669"/>
    <property type="project" value="InterPro"/>
</dbReference>
<dbReference type="InterPro" id="IPR036179">
    <property type="entry name" value="Ig-like_dom_sf"/>
</dbReference>
<organism evidence="11 12">
    <name type="scientific">Spermophilus dauricus</name>
    <name type="common">Daurian ground squirrel</name>
    <dbReference type="NCBI Taxonomy" id="99837"/>
    <lineage>
        <taxon>Eukaryota</taxon>
        <taxon>Metazoa</taxon>
        <taxon>Chordata</taxon>
        <taxon>Craniata</taxon>
        <taxon>Vertebrata</taxon>
        <taxon>Euteleostomi</taxon>
        <taxon>Mammalia</taxon>
        <taxon>Eutheria</taxon>
        <taxon>Euarchontoglires</taxon>
        <taxon>Glires</taxon>
        <taxon>Rodentia</taxon>
        <taxon>Sciuromorpha</taxon>
        <taxon>Sciuridae</taxon>
        <taxon>Xerinae</taxon>
        <taxon>Marmotini</taxon>
        <taxon>Spermophilus</taxon>
    </lineage>
</organism>
<dbReference type="InterPro" id="IPR040012">
    <property type="entry name" value="CD200R"/>
</dbReference>
<dbReference type="InterPro" id="IPR013783">
    <property type="entry name" value="Ig-like_fold"/>
</dbReference>
<accession>A0A8C9PPP7</accession>
<dbReference type="InterPro" id="IPR007110">
    <property type="entry name" value="Ig-like_dom"/>
</dbReference>
<evidence type="ECO:0000313" key="11">
    <source>
        <dbReference type="Ensembl" id="ENSSDAP00000013911.1"/>
    </source>
</evidence>
<evidence type="ECO:0000256" key="1">
    <source>
        <dbReference type="ARBA" id="ARBA00004479"/>
    </source>
</evidence>